<dbReference type="PANTHER" id="PTHR46268">
    <property type="entry name" value="STRESS RESPONSE PROTEIN NHAX"/>
    <property type="match status" value="1"/>
</dbReference>
<evidence type="ECO:0000259" key="2">
    <source>
        <dbReference type="Pfam" id="PF00582"/>
    </source>
</evidence>
<dbReference type="Proteomes" id="UP000644020">
    <property type="component" value="Unassembled WGS sequence"/>
</dbReference>
<comment type="caution">
    <text evidence="3">The sequence shown here is derived from an EMBL/GenBank/DDBJ whole genome shotgun (WGS) entry which is preliminary data.</text>
</comment>
<dbReference type="PANTHER" id="PTHR46268:SF6">
    <property type="entry name" value="UNIVERSAL STRESS PROTEIN UP12"/>
    <property type="match status" value="1"/>
</dbReference>
<dbReference type="AlphaFoldDB" id="A0A918T5S9"/>
<dbReference type="SUPFAM" id="SSF52402">
    <property type="entry name" value="Adenine nucleotide alpha hydrolases-like"/>
    <property type="match status" value="2"/>
</dbReference>
<reference evidence="3" key="1">
    <citation type="journal article" date="2014" name="Int. J. Syst. Evol. Microbiol.">
        <title>Complete genome sequence of Corynebacterium casei LMG S-19264T (=DSM 44701T), isolated from a smear-ripened cheese.</title>
        <authorList>
            <consortium name="US DOE Joint Genome Institute (JGI-PGF)"/>
            <person name="Walter F."/>
            <person name="Albersmeier A."/>
            <person name="Kalinowski J."/>
            <person name="Ruckert C."/>
        </authorList>
    </citation>
    <scope>NUCLEOTIDE SEQUENCE</scope>
    <source>
        <strain evidence="3">JCM 4518</strain>
    </source>
</reference>
<organism evidence="3 4">
    <name type="scientific">Streptomyces termitum</name>
    <dbReference type="NCBI Taxonomy" id="67368"/>
    <lineage>
        <taxon>Bacteria</taxon>
        <taxon>Bacillati</taxon>
        <taxon>Actinomycetota</taxon>
        <taxon>Actinomycetes</taxon>
        <taxon>Kitasatosporales</taxon>
        <taxon>Streptomycetaceae</taxon>
        <taxon>Streptomyces</taxon>
    </lineage>
</organism>
<proteinExistence type="inferred from homology"/>
<dbReference type="RefSeq" id="WP_189979568.1">
    <property type="nucleotide sequence ID" value="NZ_BMUL01000010.1"/>
</dbReference>
<dbReference type="InterPro" id="IPR014729">
    <property type="entry name" value="Rossmann-like_a/b/a_fold"/>
</dbReference>
<evidence type="ECO:0000313" key="4">
    <source>
        <dbReference type="Proteomes" id="UP000644020"/>
    </source>
</evidence>
<dbReference type="InterPro" id="IPR006016">
    <property type="entry name" value="UspA"/>
</dbReference>
<evidence type="ECO:0000256" key="1">
    <source>
        <dbReference type="ARBA" id="ARBA00008791"/>
    </source>
</evidence>
<dbReference type="PRINTS" id="PR01438">
    <property type="entry name" value="UNVRSLSTRESS"/>
</dbReference>
<feature type="domain" description="UspA" evidence="2">
    <location>
        <begin position="144"/>
        <end position="280"/>
    </location>
</feature>
<gene>
    <name evidence="3" type="ORF">GCM10010305_41690</name>
</gene>
<feature type="domain" description="UspA" evidence="2">
    <location>
        <begin position="2"/>
        <end position="136"/>
    </location>
</feature>
<dbReference type="InterPro" id="IPR006015">
    <property type="entry name" value="Universal_stress_UspA"/>
</dbReference>
<keyword evidence="4" id="KW-1185">Reference proteome</keyword>
<dbReference type="Pfam" id="PF00582">
    <property type="entry name" value="Usp"/>
    <property type="match status" value="2"/>
</dbReference>
<dbReference type="EMBL" id="BMUL01000010">
    <property type="protein sequence ID" value="GHA93557.1"/>
    <property type="molecule type" value="Genomic_DNA"/>
</dbReference>
<accession>A0A918T5S9</accession>
<protein>
    <submittedName>
        <fullName evidence="3">Stress-inducible protein</fullName>
    </submittedName>
</protein>
<name>A0A918T5S9_9ACTN</name>
<sequence length="282" mass="29201">MTDGIVVGIDGSEEAGAAARWAADEAALRGTGLLLLHSRQSWPDAVSLASARESEEPWAEELLARTSEELRAPRPGLSVTTRITTAGPVRALVAAADEGDLLVLGSRALGGVAGYLIGSVGLAVAGAVEGPVVLVRAFGSPPRDSVLVGIDARRPADAVLSFAFEEAARRRTDVRVVYAQQLPLYAWGPSMVPDVRPVVRPEIERALEDTLAPWRAAHPGVAATASVTIGSAGLELVRAASGAGLVVVGRRTRRPAVGAHIGSVAHAVLHHSRAPVALVPHD</sequence>
<evidence type="ECO:0000313" key="3">
    <source>
        <dbReference type="EMBL" id="GHA93557.1"/>
    </source>
</evidence>
<reference evidence="3" key="2">
    <citation type="submission" date="2020-09" db="EMBL/GenBank/DDBJ databases">
        <authorList>
            <person name="Sun Q."/>
            <person name="Ohkuma M."/>
        </authorList>
    </citation>
    <scope>NUCLEOTIDE SEQUENCE</scope>
    <source>
        <strain evidence="3">JCM 4518</strain>
    </source>
</reference>
<dbReference type="Gene3D" id="3.40.50.620">
    <property type="entry name" value="HUPs"/>
    <property type="match status" value="2"/>
</dbReference>
<comment type="similarity">
    <text evidence="1">Belongs to the universal stress protein A family.</text>
</comment>